<dbReference type="InterPro" id="IPR036388">
    <property type="entry name" value="WH-like_DNA-bd_sf"/>
</dbReference>
<dbReference type="PANTHER" id="PTHR37296">
    <property type="entry name" value="CONSERVED VIRULENCE FACTOR B"/>
    <property type="match status" value="1"/>
</dbReference>
<feature type="domain" description="Conserved virulence factor B first S1" evidence="2">
    <location>
        <begin position="7"/>
        <end position="64"/>
    </location>
</feature>
<dbReference type="Pfam" id="PF21191">
    <property type="entry name" value="CvfB_1st"/>
    <property type="match status" value="1"/>
</dbReference>
<dbReference type="AlphaFoldDB" id="A0A511UWB1"/>
<dbReference type="RefSeq" id="WP_146936646.1">
    <property type="nucleotide sequence ID" value="NZ_BJXW01000011.1"/>
</dbReference>
<evidence type="ECO:0000313" key="7">
    <source>
        <dbReference type="Proteomes" id="UP000321491"/>
    </source>
</evidence>
<keyword evidence="7" id="KW-1185">Reference proteome</keyword>
<dbReference type="Proteomes" id="UP000321491">
    <property type="component" value="Unassembled WGS sequence"/>
</dbReference>
<dbReference type="InterPro" id="IPR048588">
    <property type="entry name" value="CvfB_S1_2nd"/>
</dbReference>
<evidence type="ECO:0008006" key="8">
    <source>
        <dbReference type="Google" id="ProtNLM"/>
    </source>
</evidence>
<gene>
    <name evidence="6" type="ORF">CQU01_11530</name>
</gene>
<evidence type="ECO:0000259" key="5">
    <source>
        <dbReference type="Pfam" id="PF21543"/>
    </source>
</evidence>
<dbReference type="InterPro" id="IPR012340">
    <property type="entry name" value="NA-bd_OB-fold"/>
</dbReference>
<evidence type="ECO:0000259" key="2">
    <source>
        <dbReference type="Pfam" id="PF13509"/>
    </source>
</evidence>
<dbReference type="InterPro" id="IPR039566">
    <property type="entry name" value="CvfB_S1_st"/>
</dbReference>
<organism evidence="6 7">
    <name type="scientific">Cerasibacillus quisquiliarum</name>
    <dbReference type="NCBI Taxonomy" id="227865"/>
    <lineage>
        <taxon>Bacteria</taxon>
        <taxon>Bacillati</taxon>
        <taxon>Bacillota</taxon>
        <taxon>Bacilli</taxon>
        <taxon>Bacillales</taxon>
        <taxon>Bacillaceae</taxon>
        <taxon>Cerasibacillus</taxon>
    </lineage>
</organism>
<dbReference type="PIRSF" id="PIRSF012524">
    <property type="entry name" value="YitL_S1"/>
    <property type="match status" value="1"/>
</dbReference>
<evidence type="ECO:0000313" key="6">
    <source>
        <dbReference type="EMBL" id="GEN30915.1"/>
    </source>
</evidence>
<dbReference type="InterPro" id="IPR014464">
    <property type="entry name" value="CvfB_fam"/>
</dbReference>
<evidence type="ECO:0000259" key="3">
    <source>
        <dbReference type="Pfam" id="PF17783"/>
    </source>
</evidence>
<comment type="similarity">
    <text evidence="1">Belongs to the CvfB family.</text>
</comment>
<protein>
    <recommendedName>
        <fullName evidence="8">S1 motif domain-containing protein</fullName>
    </recommendedName>
</protein>
<dbReference type="Gene3D" id="2.40.50.140">
    <property type="entry name" value="Nucleic acid-binding proteins"/>
    <property type="match status" value="2"/>
</dbReference>
<feature type="domain" description="Conserved virulence factor B third S1" evidence="5">
    <location>
        <begin position="153"/>
        <end position="215"/>
    </location>
</feature>
<evidence type="ECO:0000256" key="1">
    <source>
        <dbReference type="PIRNR" id="PIRNR012524"/>
    </source>
</evidence>
<dbReference type="Pfam" id="PF21543">
    <property type="entry name" value="CvfB_2nd"/>
    <property type="match status" value="1"/>
</dbReference>
<accession>A0A511UWB1</accession>
<dbReference type="PANTHER" id="PTHR37296:SF1">
    <property type="entry name" value="CONSERVED VIRULENCE FACTOR B"/>
    <property type="match status" value="1"/>
</dbReference>
<name>A0A511UWB1_9BACI</name>
<feature type="domain" description="Conserved virulence factor B-like winged helix" evidence="3">
    <location>
        <begin position="226"/>
        <end position="283"/>
    </location>
</feature>
<reference evidence="6 7" key="1">
    <citation type="submission" date="2019-07" db="EMBL/GenBank/DDBJ databases">
        <title>Whole genome shotgun sequence of Cerasibacillus quisquiliarum NBRC 102429.</title>
        <authorList>
            <person name="Hosoyama A."/>
            <person name="Uohara A."/>
            <person name="Ohji S."/>
            <person name="Ichikawa N."/>
        </authorList>
    </citation>
    <scope>NUCLEOTIDE SEQUENCE [LARGE SCALE GENOMIC DNA]</scope>
    <source>
        <strain evidence="6 7">NBRC 102429</strain>
    </source>
</reference>
<evidence type="ECO:0000259" key="4">
    <source>
        <dbReference type="Pfam" id="PF21191"/>
    </source>
</evidence>
<feature type="domain" description="Conserved virulence factor B second S1" evidence="4">
    <location>
        <begin position="74"/>
        <end position="133"/>
    </location>
</feature>
<sequence length="286" mass="32373">MTTMQMGTIQLMTVLRKSDQGYILQKGKTEAFLSEQETTRKLLNGDKVDVFVYMDKQDQIVATMNLPQMVMGTYGWASVVKVVPNLGVFVHIGSSIEVLVSVDDLPIVEAVWPDVGDKLYVTLGQDKKGRLLAIPASEEQLRDEWEIADSVKLNDRVSGYVYLTSKEGSAMLTERGNRAFIHHTEREREPRLGEYVNGRVIDVKEDGTLNVSLLPFKHERIADDAEAILTYLKQRGGVMVFHDKSSPESIQETFHMSKSAFKRAMGRLMKQRQIIQEDGYTKLIDK</sequence>
<proteinExistence type="inferred from homology"/>
<dbReference type="Pfam" id="PF17783">
    <property type="entry name" value="WHD_CvfB"/>
    <property type="match status" value="1"/>
</dbReference>
<dbReference type="Pfam" id="PF13509">
    <property type="entry name" value="S1_2"/>
    <property type="match status" value="1"/>
</dbReference>
<comment type="caution">
    <text evidence="6">The sequence shown here is derived from an EMBL/GenBank/DDBJ whole genome shotgun (WGS) entry which is preliminary data.</text>
</comment>
<dbReference type="Gene3D" id="1.10.10.10">
    <property type="entry name" value="Winged helix-like DNA-binding domain superfamily/Winged helix DNA-binding domain"/>
    <property type="match status" value="1"/>
</dbReference>
<dbReference type="InterPro" id="IPR040764">
    <property type="entry name" value="CvfB_WH"/>
</dbReference>
<dbReference type="EMBL" id="BJXW01000011">
    <property type="protein sequence ID" value="GEN30915.1"/>
    <property type="molecule type" value="Genomic_DNA"/>
</dbReference>
<dbReference type="OrthoDB" id="9801597at2"/>
<dbReference type="InterPro" id="IPR048587">
    <property type="entry name" value="CvfB_S1_3rd"/>
</dbReference>